<organism evidence="1">
    <name type="scientific">Moumouvirus sp. 'Monve'</name>
    <dbReference type="NCBI Taxonomy" id="1128131"/>
    <lineage>
        <taxon>Viruses</taxon>
        <taxon>Varidnaviria</taxon>
        <taxon>Bamfordvirae</taxon>
        <taxon>Nucleocytoviricota</taxon>
        <taxon>Megaviricetes</taxon>
        <taxon>Imitervirales</taxon>
        <taxon>Mimiviridae</taxon>
        <taxon>Megamimivirinae</taxon>
        <taxon>Moumouvirus</taxon>
    </lineage>
</organism>
<gene>
    <name evidence="1" type="ORF">mv_R1122</name>
</gene>
<evidence type="ECO:0000313" key="1">
    <source>
        <dbReference type="EMBL" id="AEX63324.1"/>
    </source>
</evidence>
<dbReference type="EMBL" id="JN885999">
    <property type="protein sequence ID" value="AEX63324.1"/>
    <property type="molecule type" value="Genomic_DNA"/>
</dbReference>
<protein>
    <submittedName>
        <fullName evidence="1">Uncharacterized protein</fullName>
    </submittedName>
</protein>
<name>H2EFQ9_9VIRU</name>
<accession>H2EFQ9</accession>
<proteinExistence type="predicted"/>
<reference evidence="1" key="1">
    <citation type="submission" date="2011-10" db="EMBL/GenBank/DDBJ databases">
        <title>Provirophages and transpovirons: unique mobilome of giant viruses.</title>
        <authorList>
            <person name="Desnues C."/>
            <person name="LaScola B."/>
            <person name="Yutin N."/>
            <person name="Fournous G."/>
            <person name="Koonin E."/>
            <person name="Raoult D."/>
        </authorList>
    </citation>
    <scope>NUCLEOTIDE SEQUENCE</scope>
    <source>
        <strain evidence="1">Mv13-mv</strain>
    </source>
</reference>
<sequence length="71" mass="8575">MSVFHILPVEIWSQITTYTGNDTINLLLCDKYFFSLVPIIKYQKNITKHLFKHNYLDIIKYVDYLKIKKIH</sequence>